<keyword evidence="2" id="KW-1185">Reference proteome</keyword>
<sequence>MLIRPRLNDFHDLAFTQQDVDFAIPFLNEDIPLYLDPFLLWKSPSMQDNSLHTAISNSFNHIGYLLKKGQENEALTILKTSSECAEVGMGSSSKRRGVRISEKTALSISYLFSNVPQISKNGFTHFEEIQLYIDQISKDRVSDIACNFLKSFLIDYTIQQSDRHRIPLEKVEINNLYDYKKNQFVVENTYLPVNPETKQPILVVPKRWLRYIPWINYEDYFDGYFVKEILYEQGNIPTRVEILEFNRKNYDVVQNYVKQKEKTLEDCKNDPLFKQIPIISAKRKLDSIIKLPSGKTDNADKKYEDSVCQLMASALYPYLDFAETQSRTDSGTQIRDLIFYNNRSYDFLKDIYDDYQTRQIVMELKNVAKVERDHVNQLNRYLSESFGRFGILITRNPLPKPIFKNTIDLWAGQRKCIIALTDEDLKLMTSVYESKQRHPIEVIKKKYLEFKRSCPS</sequence>
<dbReference type="EMBL" id="FNDX01000001">
    <property type="protein sequence ID" value="SDH79405.1"/>
    <property type="molecule type" value="Genomic_DNA"/>
</dbReference>
<evidence type="ECO:0000313" key="2">
    <source>
        <dbReference type="Proteomes" id="UP000199050"/>
    </source>
</evidence>
<gene>
    <name evidence="1" type="ORF">SAMN05216192_101191</name>
</gene>
<proteinExistence type="predicted"/>
<dbReference type="RefSeq" id="WP_208607104.1">
    <property type="nucleotide sequence ID" value="NZ_FNDX01000001.1"/>
</dbReference>
<dbReference type="AlphaFoldDB" id="A0A1G8FBC8"/>
<accession>A0A1G8FBC8</accession>
<evidence type="ECO:0000313" key="1">
    <source>
        <dbReference type="EMBL" id="SDH79405.1"/>
    </source>
</evidence>
<reference evidence="2" key="1">
    <citation type="submission" date="2016-10" db="EMBL/GenBank/DDBJ databases">
        <authorList>
            <person name="Varghese N."/>
            <person name="Submissions S."/>
        </authorList>
    </citation>
    <scope>NUCLEOTIDE SEQUENCE [LARGE SCALE GENOMIC DNA]</scope>
    <source>
        <strain evidence="2">CGMCC 1.11012</strain>
    </source>
</reference>
<name>A0A1G8FBC8_9BACL</name>
<dbReference type="Proteomes" id="UP000199050">
    <property type="component" value="Unassembled WGS sequence"/>
</dbReference>
<protein>
    <submittedName>
        <fullName evidence="1">Uncharacterized protein</fullName>
    </submittedName>
</protein>
<dbReference type="STRING" id="1174501.SAMN05216192_101191"/>
<organism evidence="1 2">
    <name type="scientific">Paenibacillus typhae</name>
    <dbReference type="NCBI Taxonomy" id="1174501"/>
    <lineage>
        <taxon>Bacteria</taxon>
        <taxon>Bacillati</taxon>
        <taxon>Bacillota</taxon>
        <taxon>Bacilli</taxon>
        <taxon>Bacillales</taxon>
        <taxon>Paenibacillaceae</taxon>
        <taxon>Paenibacillus</taxon>
    </lineage>
</organism>